<sequence>LCERLSRTDENLPLLPLKNEFEYKHVKLPVRPLNVKFNIYQSVVDFSLAFQRKNFSEKITITLGIGKLIEAEVLLRKVLPKHCEFFGVDPSALYNKALVESYNGTFFEAAIGDKTEVKNALILTDKGYKFLRIKHVALEEFLTNTVGK</sequence>
<dbReference type="PANTHER" id="PTHR22989">
    <property type="entry name" value="UNCHARACTERIZED DUF13 C.ELEGANS"/>
    <property type="match status" value="1"/>
</dbReference>
<reference evidence="1" key="1">
    <citation type="submission" date="2017-02" db="UniProtKB">
        <authorList>
            <consortium name="WormBaseParasite"/>
        </authorList>
    </citation>
    <scope>IDENTIFICATION</scope>
</reference>
<dbReference type="PANTHER" id="PTHR22989:SF3">
    <property type="entry name" value="METHYLTRANSFERASE FKBM DOMAIN-CONTAINING PROTEIN"/>
    <property type="match status" value="1"/>
</dbReference>
<accession>A0A0N4VNQ4</accession>
<proteinExistence type="predicted"/>
<evidence type="ECO:0000313" key="1">
    <source>
        <dbReference type="WBParaSite" id="EVEC_0001262201-mRNA-1"/>
    </source>
</evidence>
<name>A0A0N4VNQ4_ENTVE</name>
<dbReference type="WBParaSite" id="EVEC_0001262201-mRNA-1">
    <property type="protein sequence ID" value="EVEC_0001262201-mRNA-1"/>
    <property type="gene ID" value="EVEC_0001262201"/>
</dbReference>
<protein>
    <submittedName>
        <fullName evidence="1">Methyltransf_13 domain-containing protein</fullName>
    </submittedName>
</protein>
<dbReference type="AlphaFoldDB" id="A0A0N4VNQ4"/>
<organism evidence="1">
    <name type="scientific">Enterobius vermicularis</name>
    <name type="common">Human pinworm</name>
    <dbReference type="NCBI Taxonomy" id="51028"/>
    <lineage>
        <taxon>Eukaryota</taxon>
        <taxon>Metazoa</taxon>
        <taxon>Ecdysozoa</taxon>
        <taxon>Nematoda</taxon>
        <taxon>Chromadorea</taxon>
        <taxon>Rhabditida</taxon>
        <taxon>Spirurina</taxon>
        <taxon>Oxyuridomorpha</taxon>
        <taxon>Oxyuroidea</taxon>
        <taxon>Oxyuridae</taxon>
        <taxon>Enterobius</taxon>
    </lineage>
</organism>